<dbReference type="Gene3D" id="3.40.50.150">
    <property type="entry name" value="Vaccinia Virus protein VP39"/>
    <property type="match status" value="1"/>
</dbReference>
<dbReference type="InterPro" id="IPR041698">
    <property type="entry name" value="Methyltransf_25"/>
</dbReference>
<comment type="caution">
    <text evidence="2">The sequence shown here is derived from an EMBL/GenBank/DDBJ whole genome shotgun (WGS) entry which is preliminary data.</text>
</comment>
<dbReference type="InterPro" id="IPR029063">
    <property type="entry name" value="SAM-dependent_MTases_sf"/>
</dbReference>
<dbReference type="PANTHER" id="PTHR44068:SF11">
    <property type="entry name" value="GERANYL DIPHOSPHATE 2-C-METHYLTRANSFERASE"/>
    <property type="match status" value="1"/>
</dbReference>
<evidence type="ECO:0000259" key="1">
    <source>
        <dbReference type="Pfam" id="PF13649"/>
    </source>
</evidence>
<organism evidence="2 3">
    <name type="scientific">Thermoproteota archaeon</name>
    <dbReference type="NCBI Taxonomy" id="2056631"/>
    <lineage>
        <taxon>Archaea</taxon>
        <taxon>Thermoproteota</taxon>
    </lineage>
</organism>
<dbReference type="AlphaFoldDB" id="A0A497EXE8"/>
<dbReference type="SUPFAM" id="SSF53335">
    <property type="entry name" value="S-adenosyl-L-methionine-dependent methyltransferases"/>
    <property type="match status" value="1"/>
</dbReference>
<dbReference type="EMBL" id="QMQZ01000026">
    <property type="protein sequence ID" value="RLE51867.1"/>
    <property type="molecule type" value="Genomic_DNA"/>
</dbReference>
<gene>
    <name evidence="2" type="ORF">DRJ20_01315</name>
</gene>
<evidence type="ECO:0000313" key="3">
    <source>
        <dbReference type="Proteomes" id="UP000268446"/>
    </source>
</evidence>
<proteinExistence type="predicted"/>
<dbReference type="Proteomes" id="UP000268446">
    <property type="component" value="Unassembled WGS sequence"/>
</dbReference>
<dbReference type="InterPro" id="IPR050447">
    <property type="entry name" value="Erg6_SMT_methyltransf"/>
</dbReference>
<protein>
    <recommendedName>
        <fullName evidence="1">Methyltransferase domain-containing protein</fullName>
    </recommendedName>
</protein>
<accession>A0A497EXE8</accession>
<feature type="domain" description="Methyltransferase" evidence="1">
    <location>
        <begin position="50"/>
        <end position="145"/>
    </location>
</feature>
<name>A0A497EXE8_9CREN</name>
<reference evidence="2 3" key="1">
    <citation type="submission" date="2018-06" db="EMBL/GenBank/DDBJ databases">
        <title>Extensive metabolic versatility and redundancy in microbially diverse, dynamic hydrothermal sediments.</title>
        <authorList>
            <person name="Dombrowski N."/>
            <person name="Teske A."/>
            <person name="Baker B.J."/>
        </authorList>
    </citation>
    <scope>NUCLEOTIDE SEQUENCE [LARGE SCALE GENOMIC DNA]</scope>
    <source>
        <strain evidence="2">B29_G17</strain>
    </source>
</reference>
<evidence type="ECO:0000313" key="2">
    <source>
        <dbReference type="EMBL" id="RLE51867.1"/>
    </source>
</evidence>
<sequence length="231" mass="26430">MHKYRYDPHAYEERYRRVYEAGAEFWEEPIATEALVKFIQEFNLPAGLMVVDLGCGEGRDSIFLSKTGFHVIGIDVSPSAVKRAKKWARREGALLDFLVADVAELPIRSEVYDLAVNVACLHMIIDQNVRNHHLREAFRVLKSGGIYFSCNLGVDEPVSVEEFRKKPGGFVSRKVKVEGKEKEILLPIIPAWPKTREQYLDEFTQAGFKILKVYREETKPIGSCWILVAKK</sequence>
<dbReference type="Pfam" id="PF13649">
    <property type="entry name" value="Methyltransf_25"/>
    <property type="match status" value="1"/>
</dbReference>
<dbReference type="CDD" id="cd02440">
    <property type="entry name" value="AdoMet_MTases"/>
    <property type="match status" value="1"/>
</dbReference>
<dbReference type="PANTHER" id="PTHR44068">
    <property type="entry name" value="ZGC:194242"/>
    <property type="match status" value="1"/>
</dbReference>